<sequence>MLDIDSLNFEKGGGVVTVVTQDARTGVVLMVAHADREALDRTLATGEMHYRSRSRGLWHKGATSGNVQRVVSLAADCDGDAVLARVAPAGPACHTGTTSCFGDPALGADVLGALDATIAARAGSGTRGGSPPFAHGSAESTGAPNHSDAERPSYTQRLLADRNLRLKKVGEEAAELVVACADGDAPRAAEEAADLVYHTLVALRALGLSLDDVRAVLAQRQR</sequence>
<dbReference type="FunCoup" id="W0RED7">
    <property type="interactions" value="178"/>
</dbReference>
<evidence type="ECO:0000256" key="2">
    <source>
        <dbReference type="ARBA" id="ARBA00001460"/>
    </source>
</evidence>
<dbReference type="UniPathway" id="UPA00031">
    <property type="reaction ID" value="UER00007"/>
</dbReference>
<dbReference type="EC" id="3.6.1.31" evidence="13"/>
<evidence type="ECO:0000256" key="11">
    <source>
        <dbReference type="ARBA" id="ARBA00023102"/>
    </source>
</evidence>
<feature type="region of interest" description="Phosphoribosyl-ATP pyrophosphohydrolase" evidence="13">
    <location>
        <begin position="111"/>
        <end position="222"/>
    </location>
</feature>
<dbReference type="GO" id="GO:0005524">
    <property type="term" value="F:ATP binding"/>
    <property type="evidence" value="ECO:0007669"/>
    <property type="project" value="UniProtKB-KW"/>
</dbReference>
<keyword evidence="17" id="KW-1185">Reference proteome</keyword>
<dbReference type="AlphaFoldDB" id="W0RED7"/>
<comment type="subcellular location">
    <subcellularLocation>
        <location evidence="13">Cytoplasm</location>
    </subcellularLocation>
</comment>
<comment type="catalytic activity">
    <reaction evidence="1 13">
        <text>1-(5-phospho-beta-D-ribosyl)-5'-AMP + H2O = 1-(5-phospho-beta-D-ribosyl)-5-[(5-phospho-beta-D-ribosylamino)methylideneamino]imidazole-4-carboxamide</text>
        <dbReference type="Rhea" id="RHEA:20049"/>
        <dbReference type="ChEBI" id="CHEBI:15377"/>
        <dbReference type="ChEBI" id="CHEBI:58435"/>
        <dbReference type="ChEBI" id="CHEBI:59457"/>
        <dbReference type="EC" id="3.5.4.19"/>
    </reaction>
</comment>
<evidence type="ECO:0000256" key="4">
    <source>
        <dbReference type="ARBA" id="ARBA00005204"/>
    </source>
</evidence>
<evidence type="ECO:0000313" key="17">
    <source>
        <dbReference type="Proteomes" id="UP000019151"/>
    </source>
</evidence>
<dbReference type="NCBIfam" id="NF002747">
    <property type="entry name" value="PRK02759.1"/>
    <property type="match status" value="1"/>
</dbReference>
<dbReference type="InterPro" id="IPR002496">
    <property type="entry name" value="PRib_AMP_CycHydrolase_dom"/>
</dbReference>
<keyword evidence="8 13" id="KW-0547">Nucleotide-binding</keyword>
<dbReference type="NCBIfam" id="TIGR03188">
    <property type="entry name" value="histidine_hisI"/>
    <property type="match status" value="1"/>
</dbReference>
<dbReference type="GO" id="GO:0004636">
    <property type="term" value="F:phosphoribosyl-ATP diphosphatase activity"/>
    <property type="evidence" value="ECO:0007669"/>
    <property type="project" value="UniProtKB-UniRule"/>
</dbReference>
<dbReference type="Gene3D" id="3.10.20.810">
    <property type="entry name" value="Phosphoribosyl-AMP cyclohydrolase"/>
    <property type="match status" value="1"/>
</dbReference>
<dbReference type="Pfam" id="PF01503">
    <property type="entry name" value="PRA-PH"/>
    <property type="match status" value="1"/>
</dbReference>
<comment type="catalytic activity">
    <reaction evidence="2 13">
        <text>1-(5-phospho-beta-D-ribosyl)-ATP + H2O = 1-(5-phospho-beta-D-ribosyl)-5'-AMP + diphosphate + H(+)</text>
        <dbReference type="Rhea" id="RHEA:22828"/>
        <dbReference type="ChEBI" id="CHEBI:15377"/>
        <dbReference type="ChEBI" id="CHEBI:15378"/>
        <dbReference type="ChEBI" id="CHEBI:33019"/>
        <dbReference type="ChEBI" id="CHEBI:59457"/>
        <dbReference type="ChEBI" id="CHEBI:73183"/>
        <dbReference type="EC" id="3.6.1.31"/>
    </reaction>
</comment>
<comment type="similarity">
    <text evidence="6 13">In the N-terminal section; belongs to the PRA-CH family.</text>
</comment>
<dbReference type="NCBIfam" id="NF000768">
    <property type="entry name" value="PRK00051.1"/>
    <property type="match status" value="1"/>
</dbReference>
<evidence type="ECO:0000259" key="15">
    <source>
        <dbReference type="Pfam" id="PF01502"/>
    </source>
</evidence>
<evidence type="ECO:0000256" key="5">
    <source>
        <dbReference type="ARBA" id="ARBA00007731"/>
    </source>
</evidence>
<dbReference type="RefSeq" id="WP_025410327.1">
    <property type="nucleotide sequence ID" value="NZ_CP007128.1"/>
</dbReference>
<comment type="similarity">
    <text evidence="5 13">In the C-terminal section; belongs to the PRA-PH family.</text>
</comment>
<dbReference type="Gene3D" id="1.10.287.1080">
    <property type="entry name" value="MazG-like"/>
    <property type="match status" value="1"/>
</dbReference>
<comment type="pathway">
    <text evidence="3 13">Amino-acid biosynthesis; L-histidine biosynthesis; L-histidine from 5-phospho-alpha-D-ribose 1-diphosphate: step 3/9.</text>
</comment>
<dbReference type="EC" id="3.5.4.19" evidence="13"/>
<dbReference type="PANTHER" id="PTHR42945">
    <property type="entry name" value="HISTIDINE BIOSYNTHESIS BIFUNCTIONAL PROTEIN"/>
    <property type="match status" value="1"/>
</dbReference>
<evidence type="ECO:0000256" key="8">
    <source>
        <dbReference type="ARBA" id="ARBA00022741"/>
    </source>
</evidence>
<dbReference type="FunFam" id="3.10.20.810:FF:000001">
    <property type="entry name" value="Histidine biosynthesis bifunctional protein HisIE"/>
    <property type="match status" value="1"/>
</dbReference>
<keyword evidence="12 13" id="KW-0511">Multifunctional enzyme</keyword>
<reference evidence="16 17" key="1">
    <citation type="journal article" date="2014" name="Genome Announc.">
        <title>Genome Sequence and Methylome of Soil Bacterium Gemmatirosa kalamazoonensis KBS708T, a Member of the Rarely Cultivated Gemmatimonadetes Phylum.</title>
        <authorList>
            <person name="Debruyn J.M."/>
            <person name="Radosevich M."/>
            <person name="Wommack K.E."/>
            <person name="Polson S.W."/>
            <person name="Hauser L.J."/>
            <person name="Fawaz M.N."/>
            <person name="Korlach J."/>
            <person name="Tsai Y.C."/>
        </authorList>
    </citation>
    <scope>NUCLEOTIDE SEQUENCE [LARGE SCALE GENOMIC DNA]</scope>
    <source>
        <strain evidence="16 17">KBS708</strain>
    </source>
</reference>
<dbReference type="HAMAP" id="MF_01019">
    <property type="entry name" value="HisIE"/>
    <property type="match status" value="1"/>
</dbReference>
<feature type="region of interest" description="Disordered" evidence="14">
    <location>
        <begin position="122"/>
        <end position="152"/>
    </location>
</feature>
<evidence type="ECO:0000256" key="13">
    <source>
        <dbReference type="HAMAP-Rule" id="MF_01019"/>
    </source>
</evidence>
<feature type="domain" description="Phosphoribosyl-AMP cyclohydrolase" evidence="15">
    <location>
        <begin position="30"/>
        <end position="101"/>
    </location>
</feature>
<dbReference type="InParanoid" id="W0RED7"/>
<dbReference type="CDD" id="cd11534">
    <property type="entry name" value="NTP-PPase_HisIE_like"/>
    <property type="match status" value="1"/>
</dbReference>
<evidence type="ECO:0000256" key="10">
    <source>
        <dbReference type="ARBA" id="ARBA00022840"/>
    </source>
</evidence>
<accession>W0RED7</accession>
<dbReference type="OrthoDB" id="9795769at2"/>
<keyword evidence="9 13" id="KW-0378">Hydrolase</keyword>
<dbReference type="Pfam" id="PF01502">
    <property type="entry name" value="PRA-CH"/>
    <property type="match status" value="1"/>
</dbReference>
<organism evidence="16 17">
    <name type="scientific">Gemmatirosa kalamazoonensis</name>
    <dbReference type="NCBI Taxonomy" id="861299"/>
    <lineage>
        <taxon>Bacteria</taxon>
        <taxon>Pseudomonadati</taxon>
        <taxon>Gemmatimonadota</taxon>
        <taxon>Gemmatimonadia</taxon>
        <taxon>Gemmatimonadales</taxon>
        <taxon>Gemmatimonadaceae</taxon>
        <taxon>Gemmatirosa</taxon>
    </lineage>
</organism>
<dbReference type="eggNOG" id="COG0139">
    <property type="taxonomic scope" value="Bacteria"/>
</dbReference>
<dbReference type="InterPro" id="IPR008179">
    <property type="entry name" value="HisE"/>
</dbReference>
<evidence type="ECO:0000256" key="14">
    <source>
        <dbReference type="SAM" id="MobiDB-lite"/>
    </source>
</evidence>
<dbReference type="STRING" id="861299.J421_1265"/>
<evidence type="ECO:0000256" key="7">
    <source>
        <dbReference type="ARBA" id="ARBA00022605"/>
    </source>
</evidence>
<comment type="pathway">
    <text evidence="4 13">Amino-acid biosynthesis; L-histidine biosynthesis; L-histidine from 5-phospho-alpha-D-ribose 1-diphosphate: step 2/9.</text>
</comment>
<dbReference type="PANTHER" id="PTHR42945:SF1">
    <property type="entry name" value="HISTIDINE BIOSYNTHESIS BIFUNCTIONAL PROTEIN HIS7"/>
    <property type="match status" value="1"/>
</dbReference>
<dbReference type="GO" id="GO:0000105">
    <property type="term" value="P:L-histidine biosynthetic process"/>
    <property type="evidence" value="ECO:0007669"/>
    <property type="project" value="UniProtKB-UniRule"/>
</dbReference>
<dbReference type="Proteomes" id="UP000019151">
    <property type="component" value="Chromosome"/>
</dbReference>
<keyword evidence="11 13" id="KW-0368">Histidine biosynthesis</keyword>
<evidence type="ECO:0000256" key="9">
    <source>
        <dbReference type="ARBA" id="ARBA00022801"/>
    </source>
</evidence>
<dbReference type="eggNOG" id="COG0140">
    <property type="taxonomic scope" value="Bacteria"/>
</dbReference>
<name>W0RED7_9BACT</name>
<evidence type="ECO:0000313" key="16">
    <source>
        <dbReference type="EMBL" id="AHG88802.1"/>
    </source>
</evidence>
<proteinExistence type="inferred from homology"/>
<dbReference type="HOGENOM" id="CLU_048577_3_1_0"/>
<dbReference type="GO" id="GO:0005737">
    <property type="term" value="C:cytoplasm"/>
    <property type="evidence" value="ECO:0007669"/>
    <property type="project" value="UniProtKB-SubCell"/>
</dbReference>
<evidence type="ECO:0000256" key="3">
    <source>
        <dbReference type="ARBA" id="ARBA00005169"/>
    </source>
</evidence>
<evidence type="ECO:0000256" key="6">
    <source>
        <dbReference type="ARBA" id="ARBA00008299"/>
    </source>
</evidence>
<keyword evidence="10 13" id="KW-0067">ATP-binding</keyword>
<dbReference type="EMBL" id="CP007128">
    <property type="protein sequence ID" value="AHG88802.1"/>
    <property type="molecule type" value="Genomic_DNA"/>
</dbReference>
<dbReference type="GO" id="GO:0004635">
    <property type="term" value="F:phosphoribosyl-AMP cyclohydrolase activity"/>
    <property type="evidence" value="ECO:0007669"/>
    <property type="project" value="UniProtKB-UniRule"/>
</dbReference>
<dbReference type="InterPro" id="IPR023019">
    <property type="entry name" value="His_synth_HisIE"/>
</dbReference>
<dbReference type="SUPFAM" id="SSF101386">
    <property type="entry name" value="all-alpha NTP pyrophosphatases"/>
    <property type="match status" value="1"/>
</dbReference>
<dbReference type="SUPFAM" id="SSF141734">
    <property type="entry name" value="HisI-like"/>
    <property type="match status" value="1"/>
</dbReference>
<keyword evidence="7 13" id="KW-0028">Amino-acid biosynthesis</keyword>
<protein>
    <recommendedName>
        <fullName evidence="13">Histidine biosynthesis bifunctional protein HisIE</fullName>
    </recommendedName>
    <domain>
        <recommendedName>
            <fullName evidence="13">Phosphoribosyl-AMP cyclohydrolase</fullName>
            <shortName evidence="13">PRA-CH</shortName>
            <ecNumber evidence="13">3.5.4.19</ecNumber>
        </recommendedName>
    </domain>
    <domain>
        <recommendedName>
            <fullName evidence="13">Phosphoribosyl-ATP pyrophosphatase</fullName>
            <shortName evidence="13">PRA-PH</shortName>
            <ecNumber evidence="13">3.6.1.31</ecNumber>
        </recommendedName>
    </domain>
</protein>
<dbReference type="PATRIC" id="fig|861299.3.peg.1283"/>
<evidence type="ECO:0000256" key="12">
    <source>
        <dbReference type="ARBA" id="ARBA00023268"/>
    </source>
</evidence>
<keyword evidence="13" id="KW-0963">Cytoplasm</keyword>
<feature type="region of interest" description="Phosphoribosyl-AMP cyclohydrolase" evidence="13">
    <location>
        <begin position="1"/>
        <end position="110"/>
    </location>
</feature>
<dbReference type="KEGG" id="gba:J421_1265"/>
<dbReference type="InterPro" id="IPR021130">
    <property type="entry name" value="PRib-ATP_PPHydrolase-like"/>
</dbReference>
<evidence type="ECO:0000256" key="1">
    <source>
        <dbReference type="ARBA" id="ARBA00000024"/>
    </source>
</evidence>
<dbReference type="InterPro" id="IPR038019">
    <property type="entry name" value="PRib_AMP_CycHydrolase_sf"/>
</dbReference>
<gene>
    <name evidence="13" type="primary">hisI</name>
    <name evidence="13" type="synonym">hisIE</name>
    <name evidence="16" type="ORF">J421_1265</name>
</gene>